<organism evidence="1 2">
    <name type="scientific">Enhygromyxa salina</name>
    <dbReference type="NCBI Taxonomy" id="215803"/>
    <lineage>
        <taxon>Bacteria</taxon>
        <taxon>Pseudomonadati</taxon>
        <taxon>Myxococcota</taxon>
        <taxon>Polyangia</taxon>
        <taxon>Nannocystales</taxon>
        <taxon>Nannocystaceae</taxon>
        <taxon>Enhygromyxa</taxon>
    </lineage>
</organism>
<evidence type="ECO:0000313" key="1">
    <source>
        <dbReference type="EMBL" id="PRQ07201.1"/>
    </source>
</evidence>
<reference evidence="1 2" key="1">
    <citation type="submission" date="2018-03" db="EMBL/GenBank/DDBJ databases">
        <title>Draft Genome Sequences of the Obligatory Marine Myxobacteria Enhygromyxa salina SWB007.</title>
        <authorList>
            <person name="Poehlein A."/>
            <person name="Moghaddam J.A."/>
            <person name="Harms H."/>
            <person name="Alanjari M."/>
            <person name="Koenig G.M."/>
            <person name="Daniel R."/>
            <person name="Schaeberle T.F."/>
        </authorList>
    </citation>
    <scope>NUCLEOTIDE SEQUENCE [LARGE SCALE GENOMIC DNA]</scope>
    <source>
        <strain evidence="1 2">SWB007</strain>
    </source>
</reference>
<sequence length="307" mass="34564">MDPSARNLELEAAAFADLDDLDSWRVYADWLLSAGDPRGELVSLHLHQRDAFRSERLAIAEQLRAREQPYVDDWHVWANELDLLDIEPTFKRGFVESLKGPLSQLEGALDQLFERDPIQRLSLREVDDDALIRLCERRPAWSERLRYLCVSGRVGARGAAALAKLALPKLARLNLLGNRIDADACRHLCDLDTRVLRGLTLTANEIDDAALARLLESPSRDQWRALYLTGNPISAQGLAQLAATDRLERLEALYLRDVDAKLADFEPLLESTKLSGLTILEVSDASWSARALADRMRARWGAGFRMI</sequence>
<dbReference type="SUPFAM" id="SSF52047">
    <property type="entry name" value="RNI-like"/>
    <property type="match status" value="1"/>
</dbReference>
<dbReference type="OrthoDB" id="5510103at2"/>
<evidence type="ECO:0000313" key="2">
    <source>
        <dbReference type="Proteomes" id="UP000238823"/>
    </source>
</evidence>
<protein>
    <recommendedName>
        <fullName evidence="3">Leucine Rich repeats (2 copies)</fullName>
    </recommendedName>
</protein>
<gene>
    <name evidence="1" type="ORF">ENSA7_29080</name>
</gene>
<dbReference type="Gene3D" id="3.80.10.10">
    <property type="entry name" value="Ribonuclease Inhibitor"/>
    <property type="match status" value="2"/>
</dbReference>
<evidence type="ECO:0008006" key="3">
    <source>
        <dbReference type="Google" id="ProtNLM"/>
    </source>
</evidence>
<dbReference type="Proteomes" id="UP000238823">
    <property type="component" value="Unassembled WGS sequence"/>
</dbReference>
<dbReference type="AlphaFoldDB" id="A0A2S9YQ24"/>
<proteinExistence type="predicted"/>
<dbReference type="EMBL" id="PVNL01000057">
    <property type="protein sequence ID" value="PRQ07201.1"/>
    <property type="molecule type" value="Genomic_DNA"/>
</dbReference>
<dbReference type="InterPro" id="IPR032675">
    <property type="entry name" value="LRR_dom_sf"/>
</dbReference>
<dbReference type="RefSeq" id="WP_106089919.1">
    <property type="nucleotide sequence ID" value="NZ_PVNL01000057.1"/>
</dbReference>
<comment type="caution">
    <text evidence="1">The sequence shown here is derived from an EMBL/GenBank/DDBJ whole genome shotgun (WGS) entry which is preliminary data.</text>
</comment>
<name>A0A2S9YQ24_9BACT</name>
<accession>A0A2S9YQ24</accession>